<feature type="region of interest" description="Disordered" evidence="2">
    <location>
        <begin position="1"/>
        <end position="34"/>
    </location>
</feature>
<protein>
    <submittedName>
        <fullName evidence="3">Uncharacterized protein</fullName>
    </submittedName>
</protein>
<sequence length="422" mass="47345">MFSEEEIKKQYDTARPLNESFTSQEQLQPPSQAYPLASCDVPLATWDPLAGSKRYSFYSAPSSARKEVGSTSTAPYGSPYPPSRPPNPLAPPFTPSLPFASNQPLERQENDRLRAYVDLAAEHEQAIGEAWQEAMEERTRMMNKYVAGLESKLAKQEVQAGLSTAAPTADLNSLQIQLNSTTKQIATLKSQIASSTTFSRIAELETQLSQAQDDLASSRTTSRHQIETIQALEERVGKTTLSVESGGLKGRKLSTVDAAVQTIEGDERKKGAADSKESVAELQEKVKLVEEGRSWIEGELEHTKAECRRLDAELKDARRAWERAEEELKSLKERMIFERKRRQQVEGELSEMNFAQKSREQVTEDLLHNAAQTRLKREQLIAERAETTSIIDDLMNEVEILTAGKAQRRSDFFQPSIDYLFS</sequence>
<organism evidence="3 4">
    <name type="scientific">Leucosporidium creatinivorum</name>
    <dbReference type="NCBI Taxonomy" id="106004"/>
    <lineage>
        <taxon>Eukaryota</taxon>
        <taxon>Fungi</taxon>
        <taxon>Dikarya</taxon>
        <taxon>Basidiomycota</taxon>
        <taxon>Pucciniomycotina</taxon>
        <taxon>Microbotryomycetes</taxon>
        <taxon>Leucosporidiales</taxon>
        <taxon>Leucosporidium</taxon>
    </lineage>
</organism>
<evidence type="ECO:0000256" key="2">
    <source>
        <dbReference type="SAM" id="MobiDB-lite"/>
    </source>
</evidence>
<proteinExistence type="predicted"/>
<feature type="coiled-coil region" evidence="1">
    <location>
        <begin position="171"/>
        <end position="221"/>
    </location>
</feature>
<feature type="compositionally biased region" description="Polar residues" evidence="2">
    <location>
        <begin position="19"/>
        <end position="31"/>
    </location>
</feature>
<dbReference type="AlphaFoldDB" id="A0A1Y2FWM9"/>
<evidence type="ECO:0000313" key="4">
    <source>
        <dbReference type="Proteomes" id="UP000193467"/>
    </source>
</evidence>
<keyword evidence="1" id="KW-0175">Coiled coil</keyword>
<keyword evidence="4" id="KW-1185">Reference proteome</keyword>
<dbReference type="EMBL" id="MCGR01000010">
    <property type="protein sequence ID" value="ORY88452.1"/>
    <property type="molecule type" value="Genomic_DNA"/>
</dbReference>
<dbReference type="Proteomes" id="UP000193467">
    <property type="component" value="Unassembled WGS sequence"/>
</dbReference>
<accession>A0A1Y2FWM9</accession>
<feature type="compositionally biased region" description="Basic and acidic residues" evidence="2">
    <location>
        <begin position="1"/>
        <end position="12"/>
    </location>
</feature>
<gene>
    <name evidence="3" type="ORF">BCR35DRAFT_329997</name>
</gene>
<comment type="caution">
    <text evidence="3">The sequence shown here is derived from an EMBL/GenBank/DDBJ whole genome shotgun (WGS) entry which is preliminary data.</text>
</comment>
<feature type="coiled-coil region" evidence="1">
    <location>
        <begin position="300"/>
        <end position="348"/>
    </location>
</feature>
<name>A0A1Y2FWM9_9BASI</name>
<evidence type="ECO:0000313" key="3">
    <source>
        <dbReference type="EMBL" id="ORY88452.1"/>
    </source>
</evidence>
<feature type="compositionally biased region" description="Pro residues" evidence="2">
    <location>
        <begin position="78"/>
        <end position="95"/>
    </location>
</feature>
<evidence type="ECO:0000256" key="1">
    <source>
        <dbReference type="SAM" id="Coils"/>
    </source>
</evidence>
<reference evidence="3 4" key="1">
    <citation type="submission" date="2016-07" db="EMBL/GenBank/DDBJ databases">
        <title>Pervasive Adenine N6-methylation of Active Genes in Fungi.</title>
        <authorList>
            <consortium name="DOE Joint Genome Institute"/>
            <person name="Mondo S.J."/>
            <person name="Dannebaum R.O."/>
            <person name="Kuo R.C."/>
            <person name="Labutti K."/>
            <person name="Haridas S."/>
            <person name="Kuo A."/>
            <person name="Salamov A."/>
            <person name="Ahrendt S.R."/>
            <person name="Lipzen A."/>
            <person name="Sullivan W."/>
            <person name="Andreopoulos W.B."/>
            <person name="Clum A."/>
            <person name="Lindquist E."/>
            <person name="Daum C."/>
            <person name="Ramamoorthy G.K."/>
            <person name="Gryganskyi A."/>
            <person name="Culley D."/>
            <person name="Magnuson J.K."/>
            <person name="James T.Y."/>
            <person name="O'Malley M.A."/>
            <person name="Stajich J.E."/>
            <person name="Spatafora J.W."/>
            <person name="Visel A."/>
            <person name="Grigoriev I.V."/>
        </authorList>
    </citation>
    <scope>NUCLEOTIDE SEQUENCE [LARGE SCALE GENOMIC DNA]</scope>
    <source>
        <strain evidence="3 4">62-1032</strain>
    </source>
</reference>
<dbReference type="InParanoid" id="A0A1Y2FWM9"/>
<feature type="region of interest" description="Disordered" evidence="2">
    <location>
        <begin position="59"/>
        <end position="102"/>
    </location>
</feature>